<organism evidence="2 3">
    <name type="scientific">Lentinula aff. detonsa</name>
    <dbReference type="NCBI Taxonomy" id="2804958"/>
    <lineage>
        <taxon>Eukaryota</taxon>
        <taxon>Fungi</taxon>
        <taxon>Dikarya</taxon>
        <taxon>Basidiomycota</taxon>
        <taxon>Agaricomycotina</taxon>
        <taxon>Agaricomycetes</taxon>
        <taxon>Agaricomycetidae</taxon>
        <taxon>Agaricales</taxon>
        <taxon>Marasmiineae</taxon>
        <taxon>Omphalotaceae</taxon>
        <taxon>Lentinula</taxon>
    </lineage>
</organism>
<feature type="domain" description="DUF5648" evidence="1">
    <location>
        <begin position="249"/>
        <end position="385"/>
    </location>
</feature>
<accession>A0AA38NU37</accession>
<dbReference type="AlphaFoldDB" id="A0AA38NU37"/>
<keyword evidence="3" id="KW-1185">Reference proteome</keyword>
<proteinExistence type="predicted"/>
<dbReference type="EMBL" id="MU793244">
    <property type="protein sequence ID" value="KAJ3791184.1"/>
    <property type="molecule type" value="Genomic_DNA"/>
</dbReference>
<gene>
    <name evidence="2" type="ORF">GGU10DRAFT_382613</name>
</gene>
<evidence type="ECO:0000259" key="1">
    <source>
        <dbReference type="Pfam" id="PF18885"/>
    </source>
</evidence>
<sequence>MGHFSSVGTFCPTYELFLFPRVLLSLIFYDSSPHLRPSHFELRFGFYSTSSCANTSSLVPFLRAFSSSDNDHFYTTSVSEMDNNALLGGVYTLEGVAAFLWSTPQPGTIPLYRLYNQNSTDHFYTMSSDELPEIMAEGWAYDTAPNHTAGYVYPYSICGAAPIYRLFNPTVVDHFYTLDASESQNAVNAGFQDQGIAGFTILPSANGSVVKDPDSAIPNLLPTTVTASPESQITVTPPSSCANNANAVPLLRAFSGTEADHFYTENSTEMSQVLAAQEGYSFEGDAAFLWSTQETSTVPLYRLFSQKLNDHFYTIDANESHEALSLGYANDTDTGIAGYVYPYNMCGAAPIYRLYNPTSSDHFYTMSQAESVSSRYVIEGVAGFALLPSLDGRAQVTTVSASPLLLPASLQPSPTTISMSSSMPAFTTYISTPSSNISTPSNISSNNKALIQSTVSRSSAVLGVSVLVAVCLVL</sequence>
<name>A0AA38NU37_9AGAR</name>
<evidence type="ECO:0000313" key="3">
    <source>
        <dbReference type="Proteomes" id="UP001163798"/>
    </source>
</evidence>
<dbReference type="Proteomes" id="UP001163798">
    <property type="component" value="Unassembled WGS sequence"/>
</dbReference>
<evidence type="ECO:0000313" key="2">
    <source>
        <dbReference type="EMBL" id="KAJ3791184.1"/>
    </source>
</evidence>
<dbReference type="Pfam" id="PF18885">
    <property type="entry name" value="DUF5648"/>
    <property type="match status" value="2"/>
</dbReference>
<feature type="domain" description="DUF5648" evidence="1">
    <location>
        <begin position="60"/>
        <end position="199"/>
    </location>
</feature>
<reference evidence="2" key="1">
    <citation type="submission" date="2022-08" db="EMBL/GenBank/DDBJ databases">
        <authorList>
            <consortium name="DOE Joint Genome Institute"/>
            <person name="Min B."/>
            <person name="Riley R."/>
            <person name="Sierra-Patev S."/>
            <person name="Naranjo-Ortiz M."/>
            <person name="Looney B."/>
            <person name="Konkel Z."/>
            <person name="Slot J.C."/>
            <person name="Sakamoto Y."/>
            <person name="Steenwyk J.L."/>
            <person name="Rokas A."/>
            <person name="Carro J."/>
            <person name="Camarero S."/>
            <person name="Ferreira P."/>
            <person name="Molpeceres G."/>
            <person name="Ruiz-Duenas F.J."/>
            <person name="Serrano A."/>
            <person name="Henrissat B."/>
            <person name="Drula E."/>
            <person name="Hughes K.W."/>
            <person name="Mata J.L."/>
            <person name="Ishikawa N.K."/>
            <person name="Vargas-Isla R."/>
            <person name="Ushijima S."/>
            <person name="Smith C.A."/>
            <person name="Ahrendt S."/>
            <person name="Andreopoulos W."/>
            <person name="He G."/>
            <person name="Labutti K."/>
            <person name="Lipzen A."/>
            <person name="Ng V."/>
            <person name="Sandor L."/>
            <person name="Barry K."/>
            <person name="Martinez A.T."/>
            <person name="Xiao Y."/>
            <person name="Gibbons J.G."/>
            <person name="Terashima K."/>
            <person name="Hibbett D.S."/>
            <person name="Grigoriev I.V."/>
        </authorList>
    </citation>
    <scope>NUCLEOTIDE SEQUENCE</scope>
    <source>
        <strain evidence="2">TFB10291</strain>
    </source>
</reference>
<protein>
    <recommendedName>
        <fullName evidence="1">DUF5648 domain-containing protein</fullName>
    </recommendedName>
</protein>
<comment type="caution">
    <text evidence="2">The sequence shown here is derived from an EMBL/GenBank/DDBJ whole genome shotgun (WGS) entry which is preliminary data.</text>
</comment>
<dbReference type="InterPro" id="IPR043708">
    <property type="entry name" value="DUF5648"/>
</dbReference>